<dbReference type="Proteomes" id="UP001307889">
    <property type="component" value="Chromosome 1"/>
</dbReference>
<proteinExistence type="predicted"/>
<sequence>MICLRNKICHVVSNQFPVTISSVFNVNLFQDVLRIASVFPVGDFTILHLPSELPGADGGPGHPAVKDREHYCLKETTSKGHKNE</sequence>
<evidence type="ECO:0000313" key="1">
    <source>
        <dbReference type="EMBL" id="BES89399.1"/>
    </source>
</evidence>
<gene>
    <name evidence="1" type="ORF">NTJ_02206</name>
</gene>
<name>A0ABN7AE07_9HEMI</name>
<dbReference type="EMBL" id="AP028909">
    <property type="protein sequence ID" value="BES89399.1"/>
    <property type="molecule type" value="Genomic_DNA"/>
</dbReference>
<organism evidence="1 2">
    <name type="scientific">Nesidiocoris tenuis</name>
    <dbReference type="NCBI Taxonomy" id="355587"/>
    <lineage>
        <taxon>Eukaryota</taxon>
        <taxon>Metazoa</taxon>
        <taxon>Ecdysozoa</taxon>
        <taxon>Arthropoda</taxon>
        <taxon>Hexapoda</taxon>
        <taxon>Insecta</taxon>
        <taxon>Pterygota</taxon>
        <taxon>Neoptera</taxon>
        <taxon>Paraneoptera</taxon>
        <taxon>Hemiptera</taxon>
        <taxon>Heteroptera</taxon>
        <taxon>Panheteroptera</taxon>
        <taxon>Cimicomorpha</taxon>
        <taxon>Miridae</taxon>
        <taxon>Dicyphina</taxon>
        <taxon>Nesidiocoris</taxon>
    </lineage>
</organism>
<accession>A0ABN7AE07</accession>
<keyword evidence="2" id="KW-1185">Reference proteome</keyword>
<evidence type="ECO:0000313" key="2">
    <source>
        <dbReference type="Proteomes" id="UP001307889"/>
    </source>
</evidence>
<reference evidence="1 2" key="1">
    <citation type="submission" date="2023-09" db="EMBL/GenBank/DDBJ databases">
        <title>Nesidiocoris tenuis whole genome shotgun sequence.</title>
        <authorList>
            <person name="Shibata T."/>
            <person name="Shimoda M."/>
            <person name="Kobayashi T."/>
            <person name="Uehara T."/>
        </authorList>
    </citation>
    <scope>NUCLEOTIDE SEQUENCE [LARGE SCALE GENOMIC DNA]</scope>
    <source>
        <strain evidence="1 2">Japan</strain>
    </source>
</reference>
<protein>
    <submittedName>
        <fullName evidence="1">Uncharacterized protein</fullName>
    </submittedName>
</protein>